<reference evidence="10" key="1">
    <citation type="submission" date="2020-05" db="EMBL/GenBank/DDBJ databases">
        <authorList>
            <person name="Chiriac C."/>
            <person name="Salcher M."/>
            <person name="Ghai R."/>
            <person name="Kavagutti S V."/>
        </authorList>
    </citation>
    <scope>NUCLEOTIDE SEQUENCE</scope>
</reference>
<evidence type="ECO:0000256" key="4">
    <source>
        <dbReference type="ARBA" id="ARBA00022833"/>
    </source>
</evidence>
<sequence>MSKDLLAIIRDKKNAIQAQSGRREKTTRAQNGKNQFRILPTWRKEGGQFWHDFGQHFVKGLDGQLKAVYICADKTFSKPCAICDGLGKAINSATDDAAIGALKEAKASSRILVNALNRSAWSEDANTPVILELSPSTFEKVLEIMETWATDGTDMLSLDEGMDILITRTGKGLQTEYTVQPAPKSAKVSTETLRSLHDLDAYVAQESVDERNRALTAVHAVVGLLPAGTETDRLTKTLPSADFDDGEEDLRALETGVTSTVKAEIVDAEFTSHGDGEVAADDELSKLLADL</sequence>
<evidence type="ECO:0000256" key="5">
    <source>
        <dbReference type="ARBA" id="ARBA00023125"/>
    </source>
</evidence>
<evidence type="ECO:0000313" key="9">
    <source>
        <dbReference type="EMBL" id="CAB4123930.1"/>
    </source>
</evidence>
<dbReference type="EMBL" id="LR796176">
    <property type="protein sequence ID" value="CAB4123930.1"/>
    <property type="molecule type" value="Genomic_DNA"/>
</dbReference>
<dbReference type="InterPro" id="IPR044947">
    <property type="entry name" value="Phage_T4_Gp32_ssDNA-bd_sf"/>
</dbReference>
<accession>A0A6J7WNU4</accession>
<keyword evidence="4" id="KW-0862">Zinc</keyword>
<dbReference type="Pfam" id="PF08804">
    <property type="entry name" value="gp32"/>
    <property type="match status" value="1"/>
</dbReference>
<keyword evidence="6" id="KW-0234">DNA repair</keyword>
<dbReference type="EMBL" id="LR798268">
    <property type="protein sequence ID" value="CAB5219447.1"/>
    <property type="molecule type" value="Genomic_DNA"/>
</dbReference>
<dbReference type="EMBL" id="LR796152">
    <property type="protein sequence ID" value="CAB4121717.1"/>
    <property type="molecule type" value="Genomic_DNA"/>
</dbReference>
<evidence type="ECO:0000313" key="10">
    <source>
        <dbReference type="EMBL" id="CAB5219447.1"/>
    </source>
</evidence>
<dbReference type="GO" id="GO:0003697">
    <property type="term" value="F:single-stranded DNA binding"/>
    <property type="evidence" value="ECO:0007669"/>
    <property type="project" value="InterPro"/>
</dbReference>
<keyword evidence="3" id="KW-0227">DNA damage</keyword>
<evidence type="ECO:0000256" key="2">
    <source>
        <dbReference type="ARBA" id="ARBA00022723"/>
    </source>
</evidence>
<evidence type="ECO:0000256" key="3">
    <source>
        <dbReference type="ARBA" id="ARBA00022763"/>
    </source>
</evidence>
<evidence type="ECO:0000256" key="1">
    <source>
        <dbReference type="ARBA" id="ARBA00022705"/>
    </source>
</evidence>
<keyword evidence="2" id="KW-0479">Metal-binding</keyword>
<name>A0A6J7WNU4_9CAUD</name>
<dbReference type="InterPro" id="IPR012339">
    <property type="entry name" value="Phage_T4_Gp32_ssDNA-bd"/>
</dbReference>
<evidence type="ECO:0000259" key="7">
    <source>
        <dbReference type="Pfam" id="PF08804"/>
    </source>
</evidence>
<dbReference type="GO" id="GO:0046872">
    <property type="term" value="F:metal ion binding"/>
    <property type="evidence" value="ECO:0007669"/>
    <property type="project" value="UniProtKB-KW"/>
</dbReference>
<keyword evidence="5" id="KW-0238">DNA-binding</keyword>
<dbReference type="GO" id="GO:0006260">
    <property type="term" value="P:DNA replication"/>
    <property type="evidence" value="ECO:0007669"/>
    <property type="project" value="UniProtKB-KW"/>
</dbReference>
<protein>
    <recommendedName>
        <fullName evidence="7">Bacteriophage T4 Gp32 single-stranded DNA-binding domain-containing protein</fullName>
    </recommendedName>
</protein>
<feature type="domain" description="Bacteriophage T4 Gp32 single-stranded DNA-binding" evidence="7">
    <location>
        <begin position="30"/>
        <end position="221"/>
    </location>
</feature>
<keyword evidence="1" id="KW-0235">DNA replication</keyword>
<evidence type="ECO:0000313" key="8">
    <source>
        <dbReference type="EMBL" id="CAB4121717.1"/>
    </source>
</evidence>
<dbReference type="GO" id="GO:0006281">
    <property type="term" value="P:DNA repair"/>
    <property type="evidence" value="ECO:0007669"/>
    <property type="project" value="UniProtKB-KW"/>
</dbReference>
<gene>
    <name evidence="10" type="ORF">UFOVP220_83</name>
    <name evidence="8" type="ORF">UFOVP26_5</name>
    <name evidence="9" type="ORF">UFOVP44_92</name>
</gene>
<dbReference type="Gene3D" id="3.90.198.10">
    <property type="entry name" value="Replication Fork Single-Stranded Dna Binding Protein"/>
    <property type="match status" value="1"/>
</dbReference>
<evidence type="ECO:0000256" key="6">
    <source>
        <dbReference type="ARBA" id="ARBA00023204"/>
    </source>
</evidence>
<proteinExistence type="predicted"/>
<organism evidence="10">
    <name type="scientific">uncultured Caudovirales phage</name>
    <dbReference type="NCBI Taxonomy" id="2100421"/>
    <lineage>
        <taxon>Viruses</taxon>
        <taxon>Duplodnaviria</taxon>
        <taxon>Heunggongvirae</taxon>
        <taxon>Uroviricota</taxon>
        <taxon>Caudoviricetes</taxon>
        <taxon>Peduoviridae</taxon>
        <taxon>Maltschvirus</taxon>
        <taxon>Maltschvirus maltsch</taxon>
    </lineage>
</organism>